<dbReference type="PANTHER" id="PTHR43791:SF7">
    <property type="entry name" value="MAJOR FACILITATOR SUPERFAMILY (MFS) PROFILE DOMAIN-CONTAINING PROTEIN"/>
    <property type="match status" value="1"/>
</dbReference>
<evidence type="ECO:0000256" key="5">
    <source>
        <dbReference type="ARBA" id="ARBA00023136"/>
    </source>
</evidence>
<dbReference type="Pfam" id="PF07690">
    <property type="entry name" value="MFS_1"/>
    <property type="match status" value="1"/>
</dbReference>
<keyword evidence="8" id="KW-1185">Reference proteome</keyword>
<evidence type="ECO:0000256" key="2">
    <source>
        <dbReference type="ARBA" id="ARBA00022448"/>
    </source>
</evidence>
<feature type="transmembrane region" description="Helical" evidence="6">
    <location>
        <begin position="428"/>
        <end position="448"/>
    </location>
</feature>
<evidence type="ECO:0000256" key="4">
    <source>
        <dbReference type="ARBA" id="ARBA00022989"/>
    </source>
</evidence>
<accession>A0AAD7APV5</accession>
<keyword evidence="2" id="KW-0813">Transport</keyword>
<dbReference type="InterPro" id="IPR036259">
    <property type="entry name" value="MFS_trans_sf"/>
</dbReference>
<dbReference type="Gene3D" id="1.20.1250.20">
    <property type="entry name" value="MFS general substrate transporter like domains"/>
    <property type="match status" value="1"/>
</dbReference>
<protein>
    <submittedName>
        <fullName evidence="7">MFS general substrate transporter</fullName>
    </submittedName>
</protein>
<evidence type="ECO:0000313" key="7">
    <source>
        <dbReference type="EMBL" id="KAJ7364229.1"/>
    </source>
</evidence>
<proteinExistence type="predicted"/>
<keyword evidence="5 6" id="KW-0472">Membrane</keyword>
<feature type="transmembrane region" description="Helical" evidence="6">
    <location>
        <begin position="192"/>
        <end position="213"/>
    </location>
</feature>
<evidence type="ECO:0000256" key="1">
    <source>
        <dbReference type="ARBA" id="ARBA00004141"/>
    </source>
</evidence>
<evidence type="ECO:0000313" key="8">
    <source>
        <dbReference type="Proteomes" id="UP001218218"/>
    </source>
</evidence>
<dbReference type="EMBL" id="JARIHO010000003">
    <property type="protein sequence ID" value="KAJ7364229.1"/>
    <property type="molecule type" value="Genomic_DNA"/>
</dbReference>
<dbReference type="AlphaFoldDB" id="A0AAD7APV5"/>
<gene>
    <name evidence="7" type="ORF">DFH08DRAFT_730780</name>
</gene>
<comment type="caution">
    <text evidence="7">The sequence shown here is derived from an EMBL/GenBank/DDBJ whole genome shotgun (WGS) entry which is preliminary data.</text>
</comment>
<feature type="transmembrane region" description="Helical" evidence="6">
    <location>
        <begin position="396"/>
        <end position="416"/>
    </location>
</feature>
<feature type="transmembrane region" description="Helical" evidence="6">
    <location>
        <begin position="48"/>
        <end position="73"/>
    </location>
</feature>
<keyword evidence="4 6" id="KW-1133">Transmembrane helix</keyword>
<feature type="transmembrane region" description="Helical" evidence="6">
    <location>
        <begin position="340"/>
        <end position="358"/>
    </location>
</feature>
<reference evidence="7" key="1">
    <citation type="submission" date="2023-03" db="EMBL/GenBank/DDBJ databases">
        <title>Massive genome expansion in bonnet fungi (Mycena s.s.) driven by repeated elements and novel gene families across ecological guilds.</title>
        <authorList>
            <consortium name="Lawrence Berkeley National Laboratory"/>
            <person name="Harder C.B."/>
            <person name="Miyauchi S."/>
            <person name="Viragh M."/>
            <person name="Kuo A."/>
            <person name="Thoen E."/>
            <person name="Andreopoulos B."/>
            <person name="Lu D."/>
            <person name="Skrede I."/>
            <person name="Drula E."/>
            <person name="Henrissat B."/>
            <person name="Morin E."/>
            <person name="Kohler A."/>
            <person name="Barry K."/>
            <person name="LaButti K."/>
            <person name="Morin E."/>
            <person name="Salamov A."/>
            <person name="Lipzen A."/>
            <person name="Mereny Z."/>
            <person name="Hegedus B."/>
            <person name="Baldrian P."/>
            <person name="Stursova M."/>
            <person name="Weitz H."/>
            <person name="Taylor A."/>
            <person name="Grigoriev I.V."/>
            <person name="Nagy L.G."/>
            <person name="Martin F."/>
            <person name="Kauserud H."/>
        </authorList>
    </citation>
    <scope>NUCLEOTIDE SEQUENCE</scope>
    <source>
        <strain evidence="7">CBHHK002</strain>
    </source>
</reference>
<evidence type="ECO:0000256" key="3">
    <source>
        <dbReference type="ARBA" id="ARBA00022692"/>
    </source>
</evidence>
<dbReference type="GO" id="GO:0022857">
    <property type="term" value="F:transmembrane transporter activity"/>
    <property type="evidence" value="ECO:0007669"/>
    <property type="project" value="InterPro"/>
</dbReference>
<sequence length="526" mass="58986">MELSVYSVDKEQKVAVGESQELAIEIVDATEQYTREDFDRVLRKQDMFLMPLMVCSLLWKILALTVLVGQWIAYGIQQVDKTGLSTQATFGIIADTHMKGNGYAWLSTIFFIFYLLGEFPGNWIMQKFSVGKTLALAMFCWGTIVFCTAAAQNWRDLMVMRALQGVAESTAGPALLLITGMSYRTEEHSLRVLIWGKAGYGLSIIVNLINYGIGRAAQTEPGGLAAWKGMSLFLGATSVLVSILCFFFLGTPREVFWLSPEEKKIQAARVALNNTGSDAQKRAEWKWSQVSEAFMDPQLYFFFFVTVSNAIPTGGVNTFGNLIYVGLGFTPLDTLVKGTLPQNVLGVSWFILAGYVLSKFKHMRFYWIMLSIIPAFVGMLVLSLVPTTHKNLWPKWGAFFITTTGQICGALVWSMLSTNVAGRTKKSVISVVLFIAYCFGNAVGAQVFQAKWAPRYRPSTVILSIMFAIEFILMALWRIYYVTINHRRAARLDARGVSHEERIRLGSLKGETDVTDLHNEYFVYDY</sequence>
<feature type="transmembrane region" description="Helical" evidence="6">
    <location>
        <begin position="365"/>
        <end position="384"/>
    </location>
</feature>
<dbReference type="InterPro" id="IPR011701">
    <property type="entry name" value="MFS"/>
</dbReference>
<feature type="transmembrane region" description="Helical" evidence="6">
    <location>
        <begin position="133"/>
        <end position="152"/>
    </location>
</feature>
<dbReference type="PANTHER" id="PTHR43791">
    <property type="entry name" value="PERMEASE-RELATED"/>
    <property type="match status" value="1"/>
</dbReference>
<feature type="transmembrane region" description="Helical" evidence="6">
    <location>
        <begin position="103"/>
        <end position="121"/>
    </location>
</feature>
<feature type="transmembrane region" description="Helical" evidence="6">
    <location>
        <begin position="460"/>
        <end position="481"/>
    </location>
</feature>
<dbReference type="SUPFAM" id="SSF103473">
    <property type="entry name" value="MFS general substrate transporter"/>
    <property type="match status" value="1"/>
</dbReference>
<dbReference type="Proteomes" id="UP001218218">
    <property type="component" value="Unassembled WGS sequence"/>
</dbReference>
<feature type="transmembrane region" description="Helical" evidence="6">
    <location>
        <begin position="225"/>
        <end position="249"/>
    </location>
</feature>
<keyword evidence="3 6" id="KW-0812">Transmembrane</keyword>
<feature type="transmembrane region" description="Helical" evidence="6">
    <location>
        <begin position="299"/>
        <end position="320"/>
    </location>
</feature>
<evidence type="ECO:0000256" key="6">
    <source>
        <dbReference type="SAM" id="Phobius"/>
    </source>
</evidence>
<dbReference type="GO" id="GO:0016020">
    <property type="term" value="C:membrane"/>
    <property type="evidence" value="ECO:0007669"/>
    <property type="project" value="UniProtKB-SubCell"/>
</dbReference>
<comment type="subcellular location">
    <subcellularLocation>
        <location evidence="1">Membrane</location>
        <topology evidence="1">Multi-pass membrane protein</topology>
    </subcellularLocation>
</comment>
<organism evidence="7 8">
    <name type="scientific">Mycena albidolilacea</name>
    <dbReference type="NCBI Taxonomy" id="1033008"/>
    <lineage>
        <taxon>Eukaryota</taxon>
        <taxon>Fungi</taxon>
        <taxon>Dikarya</taxon>
        <taxon>Basidiomycota</taxon>
        <taxon>Agaricomycotina</taxon>
        <taxon>Agaricomycetes</taxon>
        <taxon>Agaricomycetidae</taxon>
        <taxon>Agaricales</taxon>
        <taxon>Marasmiineae</taxon>
        <taxon>Mycenaceae</taxon>
        <taxon>Mycena</taxon>
    </lineage>
</organism>
<name>A0AAD7APV5_9AGAR</name>